<dbReference type="PANTHER" id="PTHR23502:SF60">
    <property type="entry name" value="MAJOR FACILITATOR SUPERFAMILY (MFS) PROFILE DOMAIN-CONTAINING PROTEIN-RELATED"/>
    <property type="match status" value="1"/>
</dbReference>
<comment type="subcellular location">
    <subcellularLocation>
        <location evidence="1">Membrane</location>
        <topology evidence="1">Multi-pass membrane protein</topology>
    </subcellularLocation>
</comment>
<comment type="caution">
    <text evidence="7">The sequence shown here is derived from an EMBL/GenBank/DDBJ whole genome shotgun (WGS) entry which is preliminary data.</text>
</comment>
<accession>A0A420YLQ7</accession>
<gene>
    <name evidence="7" type="ORF">DL546_006425</name>
</gene>
<protein>
    <recommendedName>
        <fullName evidence="6">Major facilitator superfamily (MFS) profile domain-containing protein</fullName>
    </recommendedName>
</protein>
<dbReference type="PROSITE" id="PS50850">
    <property type="entry name" value="MFS"/>
    <property type="match status" value="1"/>
</dbReference>
<dbReference type="InterPro" id="IPR036259">
    <property type="entry name" value="MFS_trans_sf"/>
</dbReference>
<evidence type="ECO:0000256" key="3">
    <source>
        <dbReference type="ARBA" id="ARBA00022989"/>
    </source>
</evidence>
<dbReference type="PANTHER" id="PTHR23502">
    <property type="entry name" value="MAJOR FACILITATOR SUPERFAMILY"/>
    <property type="match status" value="1"/>
</dbReference>
<feature type="transmembrane region" description="Helical" evidence="5">
    <location>
        <begin position="189"/>
        <end position="212"/>
    </location>
</feature>
<dbReference type="AlphaFoldDB" id="A0A420YLQ7"/>
<name>A0A420YLQ7_9PEZI</name>
<keyword evidence="8" id="KW-1185">Reference proteome</keyword>
<dbReference type="PRINTS" id="PR01036">
    <property type="entry name" value="TCRTETB"/>
</dbReference>
<proteinExistence type="predicted"/>
<evidence type="ECO:0000259" key="6">
    <source>
        <dbReference type="PROSITE" id="PS50850"/>
    </source>
</evidence>
<sequence length="501" mass="55004">MAVPTKPNDAITTASQPVELELGTVPPLVAPKRPNDADPFLVAFDETYDAENPLDWPSGRKWMVTDVLSATGFNRIMVSTIMAPALSIIASELHMSATESAMSLSIYLLATAFGPLMIGPLSEVYGRTVVLHGSNVWFLVWNIACGFSKTKGTLIAARFLAGFGASAIYALAGGVLGDIWRPEQRGKSLGMYLLIPILGAAVGPIIGGYMAGRTTWRWIFWATSAFQAVMTVASFYCFHETSGALILHRRAARLRRQTGDPRYYTLSERLASSSTTIAVLVRTLTRPIRLLAFHPIIQVSALLAGFSYGIMYVTLSTFSDLWVKQYHQSVEISGLHYIACSLGEIVASQMGGPLMDYLYKRNQEHGATPESRIPLVIPGFIVAWLGVLMYGWVAQYRQFWFVVDIGVFIMMFGLQLGSLSLTAYVIDSYREHVSSAMAARQFSSSLMAFLFPLFAPSLYGKLGYGWGNSVMALAGFVLSVPLPLLLWKYGAKLRGRARSTY</sequence>
<feature type="transmembrane region" description="Helical" evidence="5">
    <location>
        <begin position="375"/>
        <end position="393"/>
    </location>
</feature>
<evidence type="ECO:0000256" key="4">
    <source>
        <dbReference type="ARBA" id="ARBA00023136"/>
    </source>
</evidence>
<feature type="transmembrane region" description="Helical" evidence="5">
    <location>
        <begin position="438"/>
        <end position="459"/>
    </location>
</feature>
<feature type="transmembrane region" description="Helical" evidence="5">
    <location>
        <begin position="335"/>
        <end position="354"/>
    </location>
</feature>
<dbReference type="InterPro" id="IPR020846">
    <property type="entry name" value="MFS_dom"/>
</dbReference>
<evidence type="ECO:0000256" key="5">
    <source>
        <dbReference type="SAM" id="Phobius"/>
    </source>
</evidence>
<evidence type="ECO:0000256" key="2">
    <source>
        <dbReference type="ARBA" id="ARBA00022692"/>
    </source>
</evidence>
<evidence type="ECO:0000313" key="8">
    <source>
        <dbReference type="Proteomes" id="UP000275385"/>
    </source>
</evidence>
<feature type="transmembrane region" description="Helical" evidence="5">
    <location>
        <begin position="290"/>
        <end position="315"/>
    </location>
</feature>
<dbReference type="GO" id="GO:0022857">
    <property type="term" value="F:transmembrane transporter activity"/>
    <property type="evidence" value="ECO:0007669"/>
    <property type="project" value="InterPro"/>
</dbReference>
<dbReference type="Gene3D" id="1.20.1250.20">
    <property type="entry name" value="MFS general substrate transporter like domains"/>
    <property type="match status" value="1"/>
</dbReference>
<evidence type="ECO:0000256" key="1">
    <source>
        <dbReference type="ARBA" id="ARBA00004141"/>
    </source>
</evidence>
<dbReference type="OrthoDB" id="6770063at2759"/>
<feature type="transmembrane region" description="Helical" evidence="5">
    <location>
        <begin position="101"/>
        <end position="122"/>
    </location>
</feature>
<dbReference type="GO" id="GO:0016020">
    <property type="term" value="C:membrane"/>
    <property type="evidence" value="ECO:0007669"/>
    <property type="project" value="UniProtKB-SubCell"/>
</dbReference>
<organism evidence="7 8">
    <name type="scientific">Coniochaeta pulveracea</name>
    <dbReference type="NCBI Taxonomy" id="177199"/>
    <lineage>
        <taxon>Eukaryota</taxon>
        <taxon>Fungi</taxon>
        <taxon>Dikarya</taxon>
        <taxon>Ascomycota</taxon>
        <taxon>Pezizomycotina</taxon>
        <taxon>Sordariomycetes</taxon>
        <taxon>Sordariomycetidae</taxon>
        <taxon>Coniochaetales</taxon>
        <taxon>Coniochaetaceae</taxon>
        <taxon>Coniochaeta</taxon>
    </lineage>
</organism>
<dbReference type="InterPro" id="IPR011701">
    <property type="entry name" value="MFS"/>
</dbReference>
<dbReference type="Proteomes" id="UP000275385">
    <property type="component" value="Unassembled WGS sequence"/>
</dbReference>
<keyword evidence="3 5" id="KW-1133">Transmembrane helix</keyword>
<reference evidence="7 8" key="1">
    <citation type="submission" date="2018-08" db="EMBL/GenBank/DDBJ databases">
        <title>Draft genome of the lignicolous fungus Coniochaeta pulveracea.</title>
        <authorList>
            <person name="Borstlap C.J."/>
            <person name="De Witt R.N."/>
            <person name="Botha A."/>
            <person name="Volschenk H."/>
        </authorList>
    </citation>
    <scope>NUCLEOTIDE SEQUENCE [LARGE SCALE GENOMIC DNA]</scope>
    <source>
        <strain evidence="7 8">CAB683</strain>
    </source>
</reference>
<dbReference type="STRING" id="177199.A0A420YLQ7"/>
<feature type="transmembrane region" description="Helical" evidence="5">
    <location>
        <begin position="399"/>
        <end position="426"/>
    </location>
</feature>
<dbReference type="EMBL" id="QVQW01000003">
    <property type="protein sequence ID" value="RKU48809.1"/>
    <property type="molecule type" value="Genomic_DNA"/>
</dbReference>
<feature type="transmembrane region" description="Helical" evidence="5">
    <location>
        <begin position="218"/>
        <end position="238"/>
    </location>
</feature>
<dbReference type="SUPFAM" id="SSF103473">
    <property type="entry name" value="MFS general substrate transporter"/>
    <property type="match status" value="1"/>
</dbReference>
<keyword evidence="4 5" id="KW-0472">Membrane</keyword>
<dbReference type="CDD" id="cd17323">
    <property type="entry name" value="MFS_Tpo1_MDR_like"/>
    <property type="match status" value="1"/>
</dbReference>
<keyword evidence="2 5" id="KW-0812">Transmembrane</keyword>
<feature type="domain" description="Major facilitator superfamily (MFS) profile" evidence="6">
    <location>
        <begin position="64"/>
        <end position="492"/>
    </location>
</feature>
<evidence type="ECO:0000313" key="7">
    <source>
        <dbReference type="EMBL" id="RKU48809.1"/>
    </source>
</evidence>
<feature type="transmembrane region" description="Helical" evidence="5">
    <location>
        <begin position="465"/>
        <end position="487"/>
    </location>
</feature>
<dbReference type="Pfam" id="PF07690">
    <property type="entry name" value="MFS_1"/>
    <property type="match status" value="1"/>
</dbReference>
<feature type="transmembrane region" description="Helical" evidence="5">
    <location>
        <begin position="155"/>
        <end position="177"/>
    </location>
</feature>